<keyword evidence="1" id="KW-0472">Membrane</keyword>
<dbReference type="HOGENOM" id="CLU_3249219_0_0_6"/>
<protein>
    <submittedName>
        <fullName evidence="2">Uncharacterized protein</fullName>
    </submittedName>
</protein>
<gene>
    <name evidence="2" type="ordered locus">CKO_03759</name>
</gene>
<keyword evidence="3" id="KW-1185">Reference proteome</keyword>
<sequence length="42" mass="4918">MYMENLSLTQTLLLLFSRMILFVCFSAFIITCGNNFIKITYC</sequence>
<dbReference type="Proteomes" id="UP000008148">
    <property type="component" value="Chromosome"/>
</dbReference>
<dbReference type="AlphaFoldDB" id="A8AMX3"/>
<reference evidence="2 3" key="1">
    <citation type="submission" date="2007-08" db="EMBL/GenBank/DDBJ databases">
        <authorList>
            <consortium name="The Citrobacter koseri Genome Sequencing Project"/>
            <person name="McClelland M."/>
            <person name="Sanderson E.K."/>
            <person name="Porwollik S."/>
            <person name="Spieth J."/>
            <person name="Clifton W.S."/>
            <person name="Latreille P."/>
            <person name="Courtney L."/>
            <person name="Wang C."/>
            <person name="Pepin K."/>
            <person name="Bhonagiri V."/>
            <person name="Nash W."/>
            <person name="Johnson M."/>
            <person name="Thiruvilangam P."/>
            <person name="Wilson R."/>
        </authorList>
    </citation>
    <scope>NUCLEOTIDE SEQUENCE [LARGE SCALE GENOMIC DNA]</scope>
    <source>
        <strain evidence="3">ATCC BAA-895 / CDC 4225-83 / SGSC4696</strain>
    </source>
</reference>
<keyword evidence="1" id="KW-0812">Transmembrane</keyword>
<dbReference type="KEGG" id="cko:CKO_03759"/>
<evidence type="ECO:0000313" key="2">
    <source>
        <dbReference type="EMBL" id="ABV14835.1"/>
    </source>
</evidence>
<evidence type="ECO:0000313" key="3">
    <source>
        <dbReference type="Proteomes" id="UP000008148"/>
    </source>
</evidence>
<organism evidence="2 3">
    <name type="scientific">Citrobacter koseri (strain ATCC BAA-895 / CDC 4225-83 / SGSC4696)</name>
    <dbReference type="NCBI Taxonomy" id="290338"/>
    <lineage>
        <taxon>Bacteria</taxon>
        <taxon>Pseudomonadati</taxon>
        <taxon>Pseudomonadota</taxon>
        <taxon>Gammaproteobacteria</taxon>
        <taxon>Enterobacterales</taxon>
        <taxon>Enterobacteriaceae</taxon>
        <taxon>Citrobacter</taxon>
    </lineage>
</organism>
<name>A8AMX3_CITK8</name>
<proteinExistence type="predicted"/>
<dbReference type="EMBL" id="CP000822">
    <property type="protein sequence ID" value="ABV14835.1"/>
    <property type="molecule type" value="Genomic_DNA"/>
</dbReference>
<keyword evidence="1" id="KW-1133">Transmembrane helix</keyword>
<feature type="transmembrane region" description="Helical" evidence="1">
    <location>
        <begin position="12"/>
        <end position="37"/>
    </location>
</feature>
<evidence type="ECO:0000256" key="1">
    <source>
        <dbReference type="SAM" id="Phobius"/>
    </source>
</evidence>
<accession>A8AMX3</accession>